<evidence type="ECO:0000313" key="7">
    <source>
        <dbReference type="Proteomes" id="UP000557193"/>
    </source>
</evidence>
<feature type="domain" description="UspA" evidence="5">
    <location>
        <begin position="4"/>
        <end position="144"/>
    </location>
</feature>
<dbReference type="Pfam" id="PF00582">
    <property type="entry name" value="Usp"/>
    <property type="match status" value="2"/>
</dbReference>
<gene>
    <name evidence="6" type="ORF">HNP49_001682</name>
</gene>
<accession>A0A7X0EU61</accession>
<dbReference type="GO" id="GO:0005737">
    <property type="term" value="C:cytoplasm"/>
    <property type="evidence" value="ECO:0007669"/>
    <property type="project" value="UniProtKB-SubCell"/>
</dbReference>
<dbReference type="PANTHER" id="PTHR47892">
    <property type="entry name" value="UNIVERSAL STRESS PROTEIN E"/>
    <property type="match status" value="1"/>
</dbReference>
<comment type="similarity">
    <text evidence="2">Belongs to the universal stress protein A family.</text>
</comment>
<organism evidence="6 7">
    <name type="scientific">Pseudomonas fluvialis</name>
    <dbReference type="NCBI Taxonomy" id="1793966"/>
    <lineage>
        <taxon>Bacteria</taxon>
        <taxon>Pseudomonadati</taxon>
        <taxon>Pseudomonadota</taxon>
        <taxon>Gammaproteobacteria</taxon>
        <taxon>Pseudomonadales</taxon>
        <taxon>Pseudomonadaceae</taxon>
        <taxon>Pseudomonas</taxon>
    </lineage>
</organism>
<sequence>MQLRQLLVVITPHRDEQPALMRARWLAQQTGAAIELLLAEHHPGFEQTLLLAPEIALQARDTYLKQQQERLERLAAPLRDEGLNVSCCLRWGQTLVSHVLERVEQLQPDLVLKSARHHGLLSRLLLGNSSWQLLRHCPVPVWLVQREGQQPKRLCAALDPTHSADKPAALEHELILASRELNEKLGLEADYLHCFAPLPHSLMFDAELVIDYPSYVAQTEKAHREALTNLCSHYSLPQANTHLLSGFAEQVIPDFVRAQHIDLLVMGAISRSQLDSALIGHTAERVLEAVDCDLLVMKPPAFAEV</sequence>
<keyword evidence="3" id="KW-0963">Cytoplasm</keyword>
<dbReference type="Proteomes" id="UP000557193">
    <property type="component" value="Unassembled WGS sequence"/>
</dbReference>
<comment type="subcellular location">
    <subcellularLocation>
        <location evidence="1">Cytoplasm</location>
    </subcellularLocation>
</comment>
<dbReference type="SUPFAM" id="SSF52402">
    <property type="entry name" value="Adenine nucleotide alpha hydrolases-like"/>
    <property type="match status" value="2"/>
</dbReference>
<proteinExistence type="inferred from homology"/>
<protein>
    <submittedName>
        <fullName evidence="6">Universal stress protein E</fullName>
    </submittedName>
</protein>
<dbReference type="InterPro" id="IPR006016">
    <property type="entry name" value="UspA"/>
</dbReference>
<reference evidence="6 7" key="1">
    <citation type="submission" date="2020-08" db="EMBL/GenBank/DDBJ databases">
        <title>Functional genomics of gut bacteria from endangered species of beetles.</title>
        <authorList>
            <person name="Carlos-Shanley C."/>
        </authorList>
    </citation>
    <scope>NUCLEOTIDE SEQUENCE [LARGE SCALE GENOMIC DNA]</scope>
    <source>
        <strain evidence="6 7">S00202</strain>
    </source>
</reference>
<evidence type="ECO:0000259" key="5">
    <source>
        <dbReference type="Pfam" id="PF00582"/>
    </source>
</evidence>
<evidence type="ECO:0000256" key="1">
    <source>
        <dbReference type="ARBA" id="ARBA00004496"/>
    </source>
</evidence>
<evidence type="ECO:0000256" key="3">
    <source>
        <dbReference type="ARBA" id="ARBA00022490"/>
    </source>
</evidence>
<dbReference type="Gene3D" id="3.40.50.12370">
    <property type="match status" value="1"/>
</dbReference>
<evidence type="ECO:0000313" key="6">
    <source>
        <dbReference type="EMBL" id="MBB6341525.1"/>
    </source>
</evidence>
<evidence type="ECO:0000256" key="4">
    <source>
        <dbReference type="ARBA" id="ARBA00037131"/>
    </source>
</evidence>
<dbReference type="RefSeq" id="WP_184682312.1">
    <property type="nucleotide sequence ID" value="NZ_JACHLL010000002.1"/>
</dbReference>
<keyword evidence="7" id="KW-1185">Reference proteome</keyword>
<dbReference type="PANTHER" id="PTHR47892:SF1">
    <property type="entry name" value="UNIVERSAL STRESS PROTEIN E"/>
    <property type="match status" value="1"/>
</dbReference>
<dbReference type="EMBL" id="JACHLL010000002">
    <property type="protein sequence ID" value="MBB6341525.1"/>
    <property type="molecule type" value="Genomic_DNA"/>
</dbReference>
<dbReference type="AlphaFoldDB" id="A0A7X0EU61"/>
<feature type="domain" description="UspA" evidence="5">
    <location>
        <begin position="153"/>
        <end position="298"/>
    </location>
</feature>
<comment type="caution">
    <text evidence="6">The sequence shown here is derived from an EMBL/GenBank/DDBJ whole genome shotgun (WGS) entry which is preliminary data.</text>
</comment>
<comment type="function">
    <text evidence="4">Required for resistance to DNA-damaging agents.</text>
</comment>
<evidence type="ECO:0000256" key="2">
    <source>
        <dbReference type="ARBA" id="ARBA00008791"/>
    </source>
</evidence>
<name>A0A7X0EU61_9PSED</name>